<gene>
    <name evidence="3" type="ORF">SAMN05421553_1232</name>
</gene>
<dbReference type="InterPro" id="IPR050791">
    <property type="entry name" value="Aldo-Keto_reductase"/>
</dbReference>
<name>A0A1H4UDD4_PSEAG</name>
<evidence type="ECO:0000256" key="1">
    <source>
        <dbReference type="ARBA" id="ARBA00023002"/>
    </source>
</evidence>
<evidence type="ECO:0000259" key="2">
    <source>
        <dbReference type="Pfam" id="PF00248"/>
    </source>
</evidence>
<dbReference type="AlphaFoldDB" id="A0A1H4UDD4"/>
<keyword evidence="4" id="KW-1185">Reference proteome</keyword>
<evidence type="ECO:0000313" key="4">
    <source>
        <dbReference type="Proteomes" id="UP000242849"/>
    </source>
</evidence>
<dbReference type="PANTHER" id="PTHR43625">
    <property type="entry name" value="AFLATOXIN B1 ALDEHYDE REDUCTASE"/>
    <property type="match status" value="1"/>
</dbReference>
<dbReference type="CDD" id="cd19076">
    <property type="entry name" value="AKR_AKR13A_13D"/>
    <property type="match status" value="1"/>
</dbReference>
<organism evidence="3 4">
    <name type="scientific">Pseudomonas anguilliseptica</name>
    <dbReference type="NCBI Taxonomy" id="53406"/>
    <lineage>
        <taxon>Bacteria</taxon>
        <taxon>Pseudomonadati</taxon>
        <taxon>Pseudomonadota</taxon>
        <taxon>Gammaproteobacteria</taxon>
        <taxon>Pseudomonadales</taxon>
        <taxon>Pseudomonadaceae</taxon>
        <taxon>Pseudomonas</taxon>
    </lineage>
</organism>
<keyword evidence="1" id="KW-0560">Oxidoreductase</keyword>
<dbReference type="Proteomes" id="UP000242849">
    <property type="component" value="Unassembled WGS sequence"/>
</dbReference>
<feature type="domain" description="NADP-dependent oxidoreductase" evidence="2">
    <location>
        <begin position="13"/>
        <end position="303"/>
    </location>
</feature>
<dbReference type="InterPro" id="IPR023210">
    <property type="entry name" value="NADP_OxRdtase_dom"/>
</dbReference>
<dbReference type="PANTHER" id="PTHR43625:SF40">
    <property type="entry name" value="ALDO-KETO REDUCTASE YAKC [NADP(+)]"/>
    <property type="match status" value="1"/>
</dbReference>
<dbReference type="GO" id="GO:0016491">
    <property type="term" value="F:oxidoreductase activity"/>
    <property type="evidence" value="ECO:0007669"/>
    <property type="project" value="UniProtKB-KW"/>
</dbReference>
<reference evidence="4" key="1">
    <citation type="submission" date="2016-10" db="EMBL/GenBank/DDBJ databases">
        <authorList>
            <person name="Varghese N."/>
            <person name="Submissions S."/>
        </authorList>
    </citation>
    <scope>NUCLEOTIDE SEQUENCE [LARGE SCALE GENOMIC DNA]</scope>
    <source>
        <strain evidence="4">DSM 12111</strain>
    </source>
</reference>
<dbReference type="RefSeq" id="WP_090377976.1">
    <property type="nucleotide sequence ID" value="NZ_FNSC01000001.1"/>
</dbReference>
<dbReference type="SUPFAM" id="SSF51430">
    <property type="entry name" value="NAD(P)-linked oxidoreductase"/>
    <property type="match status" value="1"/>
</dbReference>
<evidence type="ECO:0000313" key="3">
    <source>
        <dbReference type="EMBL" id="SEC66378.1"/>
    </source>
</evidence>
<dbReference type="OrthoDB" id="9772407at2"/>
<dbReference type="GO" id="GO:0005737">
    <property type="term" value="C:cytoplasm"/>
    <property type="evidence" value="ECO:0007669"/>
    <property type="project" value="TreeGrafter"/>
</dbReference>
<accession>A0A1H4UDD4</accession>
<dbReference type="EMBL" id="FNSC01000001">
    <property type="protein sequence ID" value="SEC66378.1"/>
    <property type="molecule type" value="Genomic_DNA"/>
</dbReference>
<protein>
    <submittedName>
        <fullName evidence="3">Predicted oxidoreductase</fullName>
    </submittedName>
</protein>
<dbReference type="STRING" id="53406.SAMN05421553_1232"/>
<proteinExistence type="predicted"/>
<dbReference type="Pfam" id="PF00248">
    <property type="entry name" value="Aldo_ket_red"/>
    <property type="match status" value="1"/>
</dbReference>
<dbReference type="Gene3D" id="3.20.20.100">
    <property type="entry name" value="NADP-dependent oxidoreductase domain"/>
    <property type="match status" value="1"/>
</dbReference>
<dbReference type="InterPro" id="IPR036812">
    <property type="entry name" value="NAD(P)_OxRdtase_dom_sf"/>
</dbReference>
<sequence>MNRTLANKSVPAVGLGCMGMSEFYGETDDAQSLETLHAAFDLGYRHFDTSDMYGRGHNEELLGKFVSELGSRRDEILLASKFGIYRDPADKYNLLIDGSRDYVKKACEASLQRLKTDCIDLYYVHRRDPNTPIEETIEALAELVQEGKIKAIGLSEVSLETLRKAHAVHPIAALQSEYSLWSRDLEEHTLPALEELDIALVAYSPLGRGFLTGAITKQHIEQASAESDFRAKLPRFQGDNLDSNLQLVKALEQLSSQLDCTPAQLALAWLLGQYENLHVIPGTKRIKYLAGNFAAQELELELDVAASAMLGQIFAPQAIAGKRYPDAILKGTNI</sequence>